<accession>A0A2N0R8T6</accession>
<sequence>MTSTSQGNSQNELNEPIYVNQVYRSYRLQVSVEDFKTYVMDVQQKIWWQVDTYKADACKALEFINMRKSFSYINHIIGRFIKYKPDDFRLLDFQHNVIKNLILGDCDHLTKYILFGNDNENRNNLHIPRDTFWKRRKWIPKIMKYGISNLSLQKKIFRKECFGDSNVMIPIKYRVRRNEYRGVRMDKLQFFEEIKWSNEINGIIIIKILFSLFDSFIPKS</sequence>
<evidence type="ECO:0000313" key="2">
    <source>
        <dbReference type="Proteomes" id="UP000232688"/>
    </source>
</evidence>
<proteinExistence type="predicted"/>
<name>A0A2N0R8T6_9GLOM</name>
<gene>
    <name evidence="1" type="ORF">RhiirA1_469041</name>
</gene>
<dbReference type="VEuPathDB" id="FungiDB:RhiirFUN_018639"/>
<organism evidence="1 2">
    <name type="scientific">Rhizophagus irregularis</name>
    <dbReference type="NCBI Taxonomy" id="588596"/>
    <lineage>
        <taxon>Eukaryota</taxon>
        <taxon>Fungi</taxon>
        <taxon>Fungi incertae sedis</taxon>
        <taxon>Mucoromycota</taxon>
        <taxon>Glomeromycotina</taxon>
        <taxon>Glomeromycetes</taxon>
        <taxon>Glomerales</taxon>
        <taxon>Glomeraceae</taxon>
        <taxon>Rhizophagus</taxon>
    </lineage>
</organism>
<dbReference type="Proteomes" id="UP000232688">
    <property type="component" value="Unassembled WGS sequence"/>
</dbReference>
<dbReference type="AlphaFoldDB" id="A0A2N0R8T6"/>
<evidence type="ECO:0000313" key="1">
    <source>
        <dbReference type="EMBL" id="PKC59723.1"/>
    </source>
</evidence>
<comment type="caution">
    <text evidence="1">The sequence shown here is derived from an EMBL/GenBank/DDBJ whole genome shotgun (WGS) entry which is preliminary data.</text>
</comment>
<dbReference type="VEuPathDB" id="FungiDB:RhiirA1_469041"/>
<dbReference type="EMBL" id="LLXH01001274">
    <property type="protein sequence ID" value="PKC59723.1"/>
    <property type="molecule type" value="Genomic_DNA"/>
</dbReference>
<reference evidence="1 2" key="2">
    <citation type="submission" date="2017-10" db="EMBL/GenBank/DDBJ databases">
        <title>Genome analyses suggest a sexual origin of heterokaryosis in a supposedly ancient asexual fungus.</title>
        <authorList>
            <person name="Corradi N."/>
            <person name="Sedzielewska K."/>
            <person name="Noel J."/>
            <person name="Charron P."/>
            <person name="Farinelli L."/>
            <person name="Marton T."/>
            <person name="Kruger M."/>
            <person name="Pelin A."/>
            <person name="Brachmann A."/>
            <person name="Corradi N."/>
        </authorList>
    </citation>
    <scope>NUCLEOTIDE SEQUENCE [LARGE SCALE GENOMIC DNA]</scope>
    <source>
        <strain evidence="1 2">A1</strain>
    </source>
</reference>
<reference evidence="1 2" key="1">
    <citation type="submission" date="2017-10" db="EMBL/GenBank/DDBJ databases">
        <title>Extensive intraspecific genome diversity in a model arbuscular mycorrhizal fungus.</title>
        <authorList>
            <person name="Chen E.C.H."/>
            <person name="Morin E."/>
            <person name="Baudet D."/>
            <person name="Noel J."/>
            <person name="Ndikumana S."/>
            <person name="Charron P."/>
            <person name="St-Onge C."/>
            <person name="Giorgi J."/>
            <person name="Grigoriev I.V."/>
            <person name="Roux C."/>
            <person name="Martin F.M."/>
            <person name="Corradi N."/>
        </authorList>
    </citation>
    <scope>NUCLEOTIDE SEQUENCE [LARGE SCALE GENOMIC DNA]</scope>
    <source>
        <strain evidence="1 2">A1</strain>
    </source>
</reference>
<protein>
    <submittedName>
        <fullName evidence="1">Uncharacterized protein</fullName>
    </submittedName>
</protein>